<accession>A0AAD9IGD0</accession>
<keyword evidence="12" id="KW-1185">Reference proteome</keyword>
<keyword evidence="10" id="KW-0862">Zinc</keyword>
<dbReference type="GO" id="GO:0046872">
    <property type="term" value="F:metal ion binding"/>
    <property type="evidence" value="ECO:0007669"/>
    <property type="project" value="UniProtKB-KW"/>
</dbReference>
<dbReference type="EC" id="3.1.26.11" evidence="4"/>
<dbReference type="InterPro" id="IPR036866">
    <property type="entry name" value="RibonucZ/Hydroxyglut_hydro"/>
</dbReference>
<name>A0AAD9IGD0_PROWI</name>
<organism evidence="11 12">
    <name type="scientific">Prototheca wickerhamii</name>
    <dbReference type="NCBI Taxonomy" id="3111"/>
    <lineage>
        <taxon>Eukaryota</taxon>
        <taxon>Viridiplantae</taxon>
        <taxon>Chlorophyta</taxon>
        <taxon>core chlorophytes</taxon>
        <taxon>Trebouxiophyceae</taxon>
        <taxon>Chlorellales</taxon>
        <taxon>Chlorellaceae</taxon>
        <taxon>Prototheca</taxon>
    </lineage>
</organism>
<comment type="catalytic activity">
    <reaction evidence="1">
        <text>Endonucleolytic cleavage of RNA, removing extra 3' nucleotides from tRNA precursor, generating 3' termini of tRNAs. A 3'-hydroxy group is left at the tRNA terminus and a 5'-phosphoryl group is left at the trailer molecule.</text>
        <dbReference type="EC" id="3.1.26.11"/>
    </reaction>
</comment>
<dbReference type="PANTHER" id="PTHR12553">
    <property type="entry name" value="ZINC PHOSPHODIESTERASE ELAC PROTEIN 2"/>
    <property type="match status" value="1"/>
</dbReference>
<dbReference type="GO" id="GO:1990180">
    <property type="term" value="P:mitochondrial tRNA 3'-end processing"/>
    <property type="evidence" value="ECO:0007669"/>
    <property type="project" value="TreeGrafter"/>
</dbReference>
<keyword evidence="6" id="KW-0540">Nuclease</keyword>
<dbReference type="GO" id="GO:0005739">
    <property type="term" value="C:mitochondrion"/>
    <property type="evidence" value="ECO:0007669"/>
    <property type="project" value="TreeGrafter"/>
</dbReference>
<dbReference type="SUPFAM" id="SSF56281">
    <property type="entry name" value="Metallo-hydrolase/oxidoreductase"/>
    <property type="match status" value="1"/>
</dbReference>
<keyword evidence="7" id="KW-0479">Metal-binding</keyword>
<gene>
    <name evidence="11" type="ORF">QBZ16_004745</name>
</gene>
<evidence type="ECO:0000256" key="2">
    <source>
        <dbReference type="ARBA" id="ARBA00001947"/>
    </source>
</evidence>
<dbReference type="GO" id="GO:0042781">
    <property type="term" value="F:3'-tRNA processing endoribonuclease activity"/>
    <property type="evidence" value="ECO:0007669"/>
    <property type="project" value="UniProtKB-EC"/>
</dbReference>
<evidence type="ECO:0000256" key="5">
    <source>
        <dbReference type="ARBA" id="ARBA00022694"/>
    </source>
</evidence>
<dbReference type="InterPro" id="IPR047151">
    <property type="entry name" value="RNZ2-like"/>
</dbReference>
<dbReference type="Proteomes" id="UP001255856">
    <property type="component" value="Unassembled WGS sequence"/>
</dbReference>
<evidence type="ECO:0000256" key="3">
    <source>
        <dbReference type="ARBA" id="ARBA00007823"/>
    </source>
</evidence>
<proteinExistence type="inferred from homology"/>
<keyword evidence="5" id="KW-0819">tRNA processing</keyword>
<evidence type="ECO:0000256" key="10">
    <source>
        <dbReference type="ARBA" id="ARBA00022833"/>
    </source>
</evidence>
<dbReference type="AlphaFoldDB" id="A0AAD9IGD0"/>
<evidence type="ECO:0000256" key="4">
    <source>
        <dbReference type="ARBA" id="ARBA00012477"/>
    </source>
</evidence>
<comment type="caution">
    <text evidence="11">The sequence shown here is derived from an EMBL/GenBank/DDBJ whole genome shotgun (WGS) entry which is preliminary data.</text>
</comment>
<sequence>MIAVTPLWTGKNKAEAGGGQRDRDVVASAGRRFEKVATQSRVSVYRDEAGCRPNSEQPALHSDSTLLGWLVWVKSSDELLLICELETEESALALQAHPIVAQLPAARTRLCLLMLGPGLSARPSSILHPLVDALPGSVLAAPWPSRSCQPSSTASARVSSRLALASRLFFPLPWRLRDEEESSAADDCLPKVSWVVASSLCSWQGAKMVSPPDSRDAPPHPLSVPGPLLQFLGTGCAEPSKYRAASAILLRLQSGDFALLDAGEGTVGQMIRTLGLEATYDCLRRLRLVWISHRHAGESAVGSSPLGPDPPPVLLVGPWALQTWLGPVFENDNVAFVHPTALQCPDPATRALLDRTLGALGLGLHPAPAVHCPDAWSVRLSLPGASLVYSGDTIPTAALRALCRPPPTILVHEATFAPGLLDEARRKRHCTVAQALELARLARPALTLLTHFSQRYPRYPEGVLGQGSDATPVAVAFDGMVVPFGALRLLPAVQPLAALLLEKRAEEEADDVAA</sequence>
<evidence type="ECO:0000256" key="8">
    <source>
        <dbReference type="ARBA" id="ARBA00022759"/>
    </source>
</evidence>
<evidence type="ECO:0000313" key="12">
    <source>
        <dbReference type="Proteomes" id="UP001255856"/>
    </source>
</evidence>
<evidence type="ECO:0000256" key="9">
    <source>
        <dbReference type="ARBA" id="ARBA00022801"/>
    </source>
</evidence>
<keyword evidence="9" id="KW-0378">Hydrolase</keyword>
<dbReference type="EMBL" id="JASFZW010000007">
    <property type="protein sequence ID" value="KAK2077111.1"/>
    <property type="molecule type" value="Genomic_DNA"/>
</dbReference>
<evidence type="ECO:0000313" key="11">
    <source>
        <dbReference type="EMBL" id="KAK2077111.1"/>
    </source>
</evidence>
<keyword evidence="8" id="KW-0255">Endonuclease</keyword>
<comment type="cofactor">
    <cofactor evidence="2">
        <name>Zn(2+)</name>
        <dbReference type="ChEBI" id="CHEBI:29105"/>
    </cofactor>
</comment>
<comment type="similarity">
    <text evidence="3">Belongs to the RNase Z family.</text>
</comment>
<dbReference type="Gene3D" id="3.60.15.10">
    <property type="entry name" value="Ribonuclease Z/Hydroxyacylglutathione hydrolase-like"/>
    <property type="match status" value="2"/>
</dbReference>
<evidence type="ECO:0000256" key="1">
    <source>
        <dbReference type="ARBA" id="ARBA00000402"/>
    </source>
</evidence>
<evidence type="ECO:0000256" key="7">
    <source>
        <dbReference type="ARBA" id="ARBA00022723"/>
    </source>
</evidence>
<evidence type="ECO:0000256" key="6">
    <source>
        <dbReference type="ARBA" id="ARBA00022722"/>
    </source>
</evidence>
<reference evidence="11" key="1">
    <citation type="submission" date="2021-01" db="EMBL/GenBank/DDBJ databases">
        <authorList>
            <person name="Eckstrom K.M.E."/>
        </authorList>
    </citation>
    <scope>NUCLEOTIDE SEQUENCE</scope>
    <source>
        <strain evidence="11">UVCC 0001</strain>
    </source>
</reference>
<protein>
    <recommendedName>
        <fullName evidence="4">ribonuclease Z</fullName>
        <ecNumber evidence="4">3.1.26.11</ecNumber>
    </recommendedName>
</protein>
<dbReference type="PANTHER" id="PTHR12553:SF70">
    <property type="entry name" value="RIBONUCLEASE Z"/>
    <property type="match status" value="1"/>
</dbReference>